<keyword evidence="1" id="KW-1133">Transmembrane helix</keyword>
<keyword evidence="1" id="KW-0472">Membrane</keyword>
<evidence type="ECO:0000256" key="1">
    <source>
        <dbReference type="SAM" id="Phobius"/>
    </source>
</evidence>
<dbReference type="AlphaFoldDB" id="A0A2P5Z3N1"/>
<dbReference type="GeneID" id="93880344"/>
<gene>
    <name evidence="2" type="ORF">XsacCFBP4641_11265</name>
</gene>
<feature type="transmembrane region" description="Helical" evidence="1">
    <location>
        <begin position="16"/>
        <end position="38"/>
    </location>
</feature>
<reference evidence="2 3" key="1">
    <citation type="submission" date="2016-08" db="EMBL/GenBank/DDBJ databases">
        <authorList>
            <person name="Seilhamer J.J."/>
        </authorList>
    </citation>
    <scope>NUCLEOTIDE SEQUENCE [LARGE SCALE GENOMIC DNA]</scope>
    <source>
        <strain evidence="2 3">CFBP4641</strain>
    </source>
</reference>
<dbReference type="Proteomes" id="UP000247346">
    <property type="component" value="Unassembled WGS sequence"/>
</dbReference>
<dbReference type="InterPro" id="IPR021529">
    <property type="entry name" value="DUF2798"/>
</dbReference>
<protein>
    <submittedName>
        <fullName evidence="2">DUF2798 domain-containing protein</fullName>
    </submittedName>
</protein>
<organism evidence="2 3">
    <name type="scientific">Xanthomonas sacchari</name>
    <dbReference type="NCBI Taxonomy" id="56458"/>
    <lineage>
        <taxon>Bacteria</taxon>
        <taxon>Pseudomonadati</taxon>
        <taxon>Pseudomonadota</taxon>
        <taxon>Gammaproteobacteria</taxon>
        <taxon>Lysobacterales</taxon>
        <taxon>Lysobacteraceae</taxon>
        <taxon>Xanthomonas</taxon>
    </lineage>
</organism>
<evidence type="ECO:0000313" key="3">
    <source>
        <dbReference type="Proteomes" id="UP000247346"/>
    </source>
</evidence>
<name>A0A2P5Z3N1_9XANT</name>
<sequence>MSRSPLFSRKLSPRHAAWVTPLLLSVLMTCIVSMISTLRSVGLAPGVGTLWLGTWALSWLVAFPTLLLVLPLVRRLTGLLVARD</sequence>
<accession>A0A2P5Z3N1</accession>
<comment type="caution">
    <text evidence="2">The sequence shown here is derived from an EMBL/GenBank/DDBJ whole genome shotgun (WGS) entry which is preliminary data.</text>
</comment>
<proteinExistence type="predicted"/>
<dbReference type="RefSeq" id="WP_010341137.1">
    <property type="nucleotide sequence ID" value="NZ_CP132343.1"/>
</dbReference>
<dbReference type="EMBL" id="MDEK01000009">
    <property type="protein sequence ID" value="PPU82284.1"/>
    <property type="molecule type" value="Genomic_DNA"/>
</dbReference>
<evidence type="ECO:0000313" key="2">
    <source>
        <dbReference type="EMBL" id="PPU82284.1"/>
    </source>
</evidence>
<dbReference type="Pfam" id="PF11391">
    <property type="entry name" value="DUF2798"/>
    <property type="match status" value="1"/>
</dbReference>
<dbReference type="OrthoDB" id="4557675at2"/>
<keyword evidence="1" id="KW-0812">Transmembrane</keyword>
<feature type="transmembrane region" description="Helical" evidence="1">
    <location>
        <begin position="50"/>
        <end position="73"/>
    </location>
</feature>